<dbReference type="Gene3D" id="3.40.50.300">
    <property type="entry name" value="P-loop containing nucleotide triphosphate hydrolases"/>
    <property type="match status" value="1"/>
</dbReference>
<evidence type="ECO:0000256" key="10">
    <source>
        <dbReference type="ARBA" id="ARBA00023310"/>
    </source>
</evidence>
<dbReference type="GO" id="GO:0005524">
    <property type="term" value="F:ATP binding"/>
    <property type="evidence" value="ECO:0007669"/>
    <property type="project" value="UniProtKB-UniRule"/>
</dbReference>
<dbReference type="CDD" id="cd18111">
    <property type="entry name" value="ATP-synt_V_A-type_alpha_C"/>
    <property type="match status" value="1"/>
</dbReference>
<dbReference type="RefSeq" id="WP_072854617.1">
    <property type="nucleotide sequence ID" value="NZ_FQVI01000038.1"/>
</dbReference>
<protein>
    <recommendedName>
        <fullName evidence="3 13">V-type ATP synthase alpha chain</fullName>
        <ecNumber evidence="2 13">7.1.2.2</ecNumber>
    </recommendedName>
    <alternativeName>
        <fullName evidence="11 13">V-ATPase subunit A</fullName>
    </alternativeName>
</protein>
<keyword evidence="6 13" id="KW-0375">Hydrogen ion transport</keyword>
<evidence type="ECO:0000256" key="3">
    <source>
        <dbReference type="ARBA" id="ARBA00018003"/>
    </source>
</evidence>
<dbReference type="InterPro" id="IPR020003">
    <property type="entry name" value="ATPase_a/bsu_AS"/>
</dbReference>
<evidence type="ECO:0000256" key="2">
    <source>
        <dbReference type="ARBA" id="ARBA00012473"/>
    </source>
</evidence>
<dbReference type="Gene3D" id="1.10.1140.10">
    <property type="entry name" value="Bovine Mitochondrial F1-atpase, Atp Synthase Beta Chain, Chain D, domain 3"/>
    <property type="match status" value="1"/>
</dbReference>
<dbReference type="InterPro" id="IPR023366">
    <property type="entry name" value="ATP_synth_asu-like_sf"/>
</dbReference>
<dbReference type="FunFam" id="3.40.50.300:FF:000675">
    <property type="entry name" value="V-type ATP synthase alpha chain"/>
    <property type="match status" value="1"/>
</dbReference>
<evidence type="ECO:0000256" key="8">
    <source>
        <dbReference type="ARBA" id="ARBA00022967"/>
    </source>
</evidence>
<dbReference type="Proteomes" id="UP000184245">
    <property type="component" value="Unassembled WGS sequence"/>
</dbReference>
<sequence>MSRGTIKKVAGPLVIAEGMRDANMYDVVRVSNQRLIGEIIEMHGDQASIQVYEETSGLGPGEPVESMEVPMSVELGPGLIASIYDGIQRPLDDIMKISGNSLKRGVEVASLKRDKKWTFVPVAKPGDEVEAGDVLGTVQETIVVTQKIMVPYGIKGKVKDIKAGEFTVEEVVATIETADGDKELTMMQKWPVRKGRPYLKKLPPEMPLVTGQRVVDTFFPIAKGGVAAVPGPFGSGKTVIQHQLAKWAEADIVVYIGCGERGNEMTDVLNEFPELKDPKTGQSLMERTVLIANTSDMPVAAREASIYTGITIAEYFRDMGYSVALMADSTSRWAEALREMSGRLEEMPGEEGYPAYLGSRLAQFYERAGHVISLGKDQREGALSVIGAVSPPGGDISEPVSQATLRIVKVFWGLDASLAAKRHFPAINWLTSYSLYVDNMEHWFNEEVAADWMSNRQKLMGLLQDEAELEEIVKMVGMDALSPSDRLKMEAARSIREDFLHQNSFHEVDTYTSLRKQYLMMNLVIAFYEQSVDALEKGASVQKLISMEVREKIGRFKYTLENNLEEEYKKISDELVTEIANVLGKEDF</sequence>
<evidence type="ECO:0000259" key="14">
    <source>
        <dbReference type="SMART" id="SM00382"/>
    </source>
</evidence>
<reference evidence="15 16" key="1">
    <citation type="submission" date="2016-11" db="EMBL/GenBank/DDBJ databases">
        <authorList>
            <person name="Jaros S."/>
            <person name="Januszkiewicz K."/>
            <person name="Wedrychowicz H."/>
        </authorList>
    </citation>
    <scope>NUCLEOTIDE SEQUENCE [LARGE SCALE GENOMIC DNA]</scope>
    <source>
        <strain evidence="15 16">DSM 17459</strain>
    </source>
</reference>
<dbReference type="Gene3D" id="2.40.50.100">
    <property type="match status" value="1"/>
</dbReference>
<dbReference type="SUPFAM" id="SSF50615">
    <property type="entry name" value="N-terminal domain of alpha and beta subunits of F1 ATP synthase"/>
    <property type="match status" value="1"/>
</dbReference>
<evidence type="ECO:0000256" key="4">
    <source>
        <dbReference type="ARBA" id="ARBA00022448"/>
    </source>
</evidence>
<organism evidence="15 16">
    <name type="scientific">Lactonifactor longoviformis DSM 17459</name>
    <dbReference type="NCBI Taxonomy" id="1122155"/>
    <lineage>
        <taxon>Bacteria</taxon>
        <taxon>Bacillati</taxon>
        <taxon>Bacillota</taxon>
        <taxon>Clostridia</taxon>
        <taxon>Eubacteriales</taxon>
        <taxon>Clostridiaceae</taxon>
        <taxon>Lactonifactor</taxon>
    </lineage>
</organism>
<dbReference type="InterPro" id="IPR027417">
    <property type="entry name" value="P-loop_NTPase"/>
</dbReference>
<keyword evidence="5 13" id="KW-0547">Nucleotide-binding</keyword>
<dbReference type="Gene3D" id="2.40.30.20">
    <property type="match status" value="1"/>
</dbReference>
<evidence type="ECO:0000256" key="7">
    <source>
        <dbReference type="ARBA" id="ARBA00022840"/>
    </source>
</evidence>
<dbReference type="NCBIfam" id="NF003220">
    <property type="entry name" value="PRK04192.1"/>
    <property type="match status" value="1"/>
</dbReference>
<dbReference type="GO" id="GO:0045259">
    <property type="term" value="C:proton-transporting ATP synthase complex"/>
    <property type="evidence" value="ECO:0007669"/>
    <property type="project" value="UniProtKB-ARBA"/>
</dbReference>
<dbReference type="OrthoDB" id="9803053at2"/>
<dbReference type="SMART" id="SM00382">
    <property type="entry name" value="AAA"/>
    <property type="match status" value="1"/>
</dbReference>
<dbReference type="GO" id="GO:0042777">
    <property type="term" value="P:proton motive force-driven plasma membrane ATP synthesis"/>
    <property type="evidence" value="ECO:0007669"/>
    <property type="project" value="UniProtKB-UniRule"/>
</dbReference>
<dbReference type="PANTHER" id="PTHR43607">
    <property type="entry name" value="V-TYPE PROTON ATPASE CATALYTIC SUBUNIT A"/>
    <property type="match status" value="1"/>
</dbReference>
<gene>
    <name evidence="13" type="primary">atpA</name>
    <name evidence="15" type="ORF">SAMN02745158_04090</name>
</gene>
<proteinExistence type="inferred from homology"/>
<dbReference type="GO" id="GO:0046933">
    <property type="term" value="F:proton-transporting ATP synthase activity, rotational mechanism"/>
    <property type="evidence" value="ECO:0007669"/>
    <property type="project" value="UniProtKB-UniRule"/>
</dbReference>
<keyword evidence="4 13" id="KW-0813">Transport</keyword>
<dbReference type="AlphaFoldDB" id="A0A1M5CCX5"/>
<evidence type="ECO:0000256" key="12">
    <source>
        <dbReference type="ARBA" id="ARBA00054855"/>
    </source>
</evidence>
<name>A0A1M5CCX5_9CLOT</name>
<dbReference type="PANTHER" id="PTHR43607:SF1">
    <property type="entry name" value="H(+)-TRANSPORTING TWO-SECTOR ATPASE"/>
    <property type="match status" value="1"/>
</dbReference>
<dbReference type="GO" id="GO:0046961">
    <property type="term" value="F:proton-transporting ATPase activity, rotational mechanism"/>
    <property type="evidence" value="ECO:0007669"/>
    <property type="project" value="InterPro"/>
</dbReference>
<dbReference type="EMBL" id="FQVI01000038">
    <property type="protein sequence ID" value="SHF52614.1"/>
    <property type="molecule type" value="Genomic_DNA"/>
</dbReference>
<evidence type="ECO:0000313" key="15">
    <source>
        <dbReference type="EMBL" id="SHF52614.1"/>
    </source>
</evidence>
<evidence type="ECO:0000256" key="6">
    <source>
        <dbReference type="ARBA" id="ARBA00022781"/>
    </source>
</evidence>
<dbReference type="InterPro" id="IPR003593">
    <property type="entry name" value="AAA+_ATPase"/>
</dbReference>
<accession>A0A1M5CCX5</accession>
<dbReference type="Pfam" id="PF02874">
    <property type="entry name" value="ATP-synt_ab_N"/>
    <property type="match status" value="1"/>
</dbReference>
<dbReference type="InterPro" id="IPR036121">
    <property type="entry name" value="ATPase_F1/V1/A1_a/bsu_N_sf"/>
</dbReference>
<dbReference type="HAMAP" id="MF_00309">
    <property type="entry name" value="ATP_synth_A_arch"/>
    <property type="match status" value="1"/>
</dbReference>
<evidence type="ECO:0000256" key="9">
    <source>
        <dbReference type="ARBA" id="ARBA00023065"/>
    </source>
</evidence>
<keyword evidence="8 13" id="KW-1278">Translocase</keyword>
<keyword evidence="7 13" id="KW-0067">ATP-binding</keyword>
<dbReference type="PROSITE" id="PS00152">
    <property type="entry name" value="ATPASE_ALPHA_BETA"/>
    <property type="match status" value="1"/>
</dbReference>
<dbReference type="FunFam" id="2.40.30.20:FF:000002">
    <property type="entry name" value="V-type proton ATPase catalytic subunit A"/>
    <property type="match status" value="1"/>
</dbReference>
<dbReference type="InterPro" id="IPR024034">
    <property type="entry name" value="ATPase_F1/V1_b/a_C"/>
</dbReference>
<keyword evidence="16" id="KW-1185">Reference proteome</keyword>
<feature type="binding site" evidence="13">
    <location>
        <begin position="231"/>
        <end position="238"/>
    </location>
    <ligand>
        <name>ATP</name>
        <dbReference type="ChEBI" id="CHEBI:30616"/>
    </ligand>
</feature>
<comment type="function">
    <text evidence="12 13">Produces ATP from ADP in the presence of a proton gradient across the membrane. The V-type alpha chain is a catalytic subunit.</text>
</comment>
<dbReference type="InterPro" id="IPR022878">
    <property type="entry name" value="V-ATPase_asu"/>
</dbReference>
<dbReference type="CDD" id="cd01134">
    <property type="entry name" value="V_A-ATPase_A"/>
    <property type="match status" value="1"/>
</dbReference>
<dbReference type="InterPro" id="IPR004100">
    <property type="entry name" value="ATPase_F1/V1/A1_a/bsu_N"/>
</dbReference>
<comment type="similarity">
    <text evidence="1 13">Belongs to the ATPase alpha/beta chains family.</text>
</comment>
<keyword evidence="10 13" id="KW-0066">ATP synthesis</keyword>
<dbReference type="FunFam" id="2.40.50.100:FF:000008">
    <property type="entry name" value="V-type proton ATPase catalytic subunit A"/>
    <property type="match status" value="1"/>
</dbReference>
<evidence type="ECO:0000256" key="13">
    <source>
        <dbReference type="HAMAP-Rule" id="MF_00309"/>
    </source>
</evidence>
<keyword evidence="9 13" id="KW-0406">Ion transport</keyword>
<evidence type="ECO:0000256" key="1">
    <source>
        <dbReference type="ARBA" id="ARBA00008936"/>
    </source>
</evidence>
<feature type="domain" description="AAA+ ATPase" evidence="14">
    <location>
        <begin position="223"/>
        <end position="411"/>
    </location>
</feature>
<evidence type="ECO:0000256" key="11">
    <source>
        <dbReference type="ARBA" id="ARBA00031719"/>
    </source>
</evidence>
<dbReference type="Pfam" id="PF22919">
    <property type="entry name" value="ATP-synt_VA_C"/>
    <property type="match status" value="1"/>
</dbReference>
<dbReference type="SUPFAM" id="SSF52540">
    <property type="entry name" value="P-loop containing nucleoside triphosphate hydrolases"/>
    <property type="match status" value="1"/>
</dbReference>
<dbReference type="STRING" id="1122155.SAMN02745158_04090"/>
<dbReference type="Pfam" id="PF00006">
    <property type="entry name" value="ATP-synt_ab"/>
    <property type="match status" value="1"/>
</dbReference>
<dbReference type="InterPro" id="IPR031686">
    <property type="entry name" value="ATP-synth_a_Xtn"/>
</dbReference>
<dbReference type="InterPro" id="IPR000194">
    <property type="entry name" value="ATPase_F1/V1/A1_a/bsu_nucl-bd"/>
</dbReference>
<dbReference type="Pfam" id="PF16886">
    <property type="entry name" value="ATP-synt_ab_Xtn"/>
    <property type="match status" value="1"/>
</dbReference>
<evidence type="ECO:0000256" key="5">
    <source>
        <dbReference type="ARBA" id="ARBA00022741"/>
    </source>
</evidence>
<dbReference type="SUPFAM" id="SSF47917">
    <property type="entry name" value="C-terminal domain of alpha and beta subunits of F1 ATP synthase"/>
    <property type="match status" value="1"/>
</dbReference>
<comment type="catalytic activity">
    <reaction evidence="13">
        <text>ATP + H2O + 4 H(+)(in) = ADP + phosphate + 5 H(+)(out)</text>
        <dbReference type="Rhea" id="RHEA:57720"/>
        <dbReference type="ChEBI" id="CHEBI:15377"/>
        <dbReference type="ChEBI" id="CHEBI:15378"/>
        <dbReference type="ChEBI" id="CHEBI:30616"/>
        <dbReference type="ChEBI" id="CHEBI:43474"/>
        <dbReference type="ChEBI" id="CHEBI:456216"/>
        <dbReference type="EC" id="7.1.2.2"/>
    </reaction>
</comment>
<evidence type="ECO:0000313" key="16">
    <source>
        <dbReference type="Proteomes" id="UP000184245"/>
    </source>
</evidence>
<dbReference type="InterPro" id="IPR055190">
    <property type="entry name" value="ATP-synt_VA_C"/>
</dbReference>
<dbReference type="EC" id="7.1.2.2" evidence="2 13"/>
<dbReference type="CDD" id="cd18119">
    <property type="entry name" value="ATP-synt_V_A-type_alpha_N"/>
    <property type="match status" value="1"/>
</dbReference>